<dbReference type="GO" id="GO:0004045">
    <property type="term" value="F:peptidyl-tRNA hydrolase activity"/>
    <property type="evidence" value="ECO:0007669"/>
    <property type="project" value="UniProtKB-UniRule"/>
</dbReference>
<sequence>MIRLIVGLGNPGAEYEDTRHNAGFWWVDGAVRQLKGALVHDPKYHGFVARVNRPEGPVWLQQPLTYMNLSGKAVAPLARFFKILPDEILVVHDELDIPPGQMKLKKGGGNGGHNGLKDIQAQLGTGDFWRLRLGIGHPGDRNEVAAYVLRKPPSAERALIEANVDDSLKALDMLLAGDMDKAMMKIHAKPPRPKPPRPPQLNPLLQGLMNKVPAATPSPSHPASPAGPAAAGTQEPPE</sequence>
<dbReference type="CDD" id="cd00462">
    <property type="entry name" value="PTH"/>
    <property type="match status" value="1"/>
</dbReference>
<dbReference type="PROSITE" id="PS01196">
    <property type="entry name" value="PEPT_TRNA_HYDROL_2"/>
    <property type="match status" value="1"/>
</dbReference>
<feature type="binding site" evidence="7">
    <location>
        <position position="68"/>
    </location>
    <ligand>
        <name>tRNA</name>
        <dbReference type="ChEBI" id="CHEBI:17843"/>
    </ligand>
</feature>
<dbReference type="Pfam" id="PF01195">
    <property type="entry name" value="Pept_tRNA_hydro"/>
    <property type="match status" value="1"/>
</dbReference>
<proteinExistence type="inferred from homology"/>
<accession>A0A9X1YPY5</accession>
<dbReference type="EMBL" id="JAJLJH010000011">
    <property type="protein sequence ID" value="MCK9688933.1"/>
    <property type="molecule type" value="Genomic_DNA"/>
</dbReference>
<evidence type="ECO:0000256" key="4">
    <source>
        <dbReference type="ARBA" id="ARBA00022884"/>
    </source>
</evidence>
<dbReference type="GO" id="GO:0000049">
    <property type="term" value="F:tRNA binding"/>
    <property type="evidence" value="ECO:0007669"/>
    <property type="project" value="UniProtKB-UniRule"/>
</dbReference>
<dbReference type="NCBIfam" id="TIGR00447">
    <property type="entry name" value="pth"/>
    <property type="match status" value="1"/>
</dbReference>
<keyword evidence="4 7" id="KW-0694">RNA-binding</keyword>
<keyword evidence="10" id="KW-1185">Reference proteome</keyword>
<dbReference type="SUPFAM" id="SSF53178">
    <property type="entry name" value="Peptidyl-tRNA hydrolase-like"/>
    <property type="match status" value="1"/>
</dbReference>
<feature type="compositionally biased region" description="Low complexity" evidence="8">
    <location>
        <begin position="213"/>
        <end position="238"/>
    </location>
</feature>
<gene>
    <name evidence="7 9" type="primary">pth</name>
    <name evidence="9" type="ORF">LPC04_24735</name>
</gene>
<dbReference type="InterPro" id="IPR001328">
    <property type="entry name" value="Pept_tRNA_hydro"/>
</dbReference>
<evidence type="ECO:0000256" key="6">
    <source>
        <dbReference type="ARBA" id="ARBA00050038"/>
    </source>
</evidence>
<evidence type="ECO:0000256" key="7">
    <source>
        <dbReference type="HAMAP-Rule" id="MF_00083"/>
    </source>
</evidence>
<keyword evidence="7" id="KW-0963">Cytoplasm</keyword>
<dbReference type="FunFam" id="3.40.50.1470:FF:000001">
    <property type="entry name" value="Peptidyl-tRNA hydrolase"/>
    <property type="match status" value="1"/>
</dbReference>
<dbReference type="PANTHER" id="PTHR17224:SF1">
    <property type="entry name" value="PEPTIDYL-TRNA HYDROLASE"/>
    <property type="match status" value="1"/>
</dbReference>
<evidence type="ECO:0000256" key="5">
    <source>
        <dbReference type="ARBA" id="ARBA00038063"/>
    </source>
</evidence>
<comment type="catalytic activity">
    <reaction evidence="7">
        <text>an N-acyl-L-alpha-aminoacyl-tRNA + H2O = an N-acyl-L-amino acid + a tRNA + H(+)</text>
        <dbReference type="Rhea" id="RHEA:54448"/>
        <dbReference type="Rhea" id="RHEA-COMP:10123"/>
        <dbReference type="Rhea" id="RHEA-COMP:13883"/>
        <dbReference type="ChEBI" id="CHEBI:15377"/>
        <dbReference type="ChEBI" id="CHEBI:15378"/>
        <dbReference type="ChEBI" id="CHEBI:59874"/>
        <dbReference type="ChEBI" id="CHEBI:78442"/>
        <dbReference type="ChEBI" id="CHEBI:138191"/>
        <dbReference type="EC" id="3.1.1.29"/>
    </reaction>
</comment>
<dbReference type="Proteomes" id="UP001139353">
    <property type="component" value="Unassembled WGS sequence"/>
</dbReference>
<feature type="region of interest" description="Disordered" evidence="8">
    <location>
        <begin position="187"/>
        <end position="238"/>
    </location>
</feature>
<feature type="binding site" evidence="7">
    <location>
        <position position="66"/>
    </location>
    <ligand>
        <name>tRNA</name>
        <dbReference type="ChEBI" id="CHEBI:17843"/>
    </ligand>
</feature>
<dbReference type="HAMAP" id="MF_00083">
    <property type="entry name" value="Pept_tRNA_hydro_bact"/>
    <property type="match status" value="1"/>
</dbReference>
<protein>
    <recommendedName>
        <fullName evidence="6 7">Peptidyl-tRNA hydrolase</fullName>
        <shortName evidence="7">Pth</shortName>
        <ecNumber evidence="1 7">3.1.1.29</ecNumber>
    </recommendedName>
</protein>
<dbReference type="GO" id="GO:0006515">
    <property type="term" value="P:protein quality control for misfolded or incompletely synthesized proteins"/>
    <property type="evidence" value="ECO:0007669"/>
    <property type="project" value="UniProtKB-UniRule"/>
</dbReference>
<comment type="similarity">
    <text evidence="5 7">Belongs to the PTH family.</text>
</comment>
<keyword evidence="2 7" id="KW-0820">tRNA-binding</keyword>
<evidence type="ECO:0000256" key="1">
    <source>
        <dbReference type="ARBA" id="ARBA00013260"/>
    </source>
</evidence>
<name>A0A9X1YPY5_9BURK</name>
<dbReference type="InterPro" id="IPR036416">
    <property type="entry name" value="Pept_tRNA_hydro_sf"/>
</dbReference>
<dbReference type="GO" id="GO:0072344">
    <property type="term" value="P:rescue of stalled ribosome"/>
    <property type="evidence" value="ECO:0007669"/>
    <property type="project" value="UniProtKB-UniRule"/>
</dbReference>
<feature type="site" description="Discriminates between blocked and unblocked aminoacyl-tRNA" evidence="7">
    <location>
        <position position="10"/>
    </location>
</feature>
<dbReference type="EC" id="3.1.1.29" evidence="1 7"/>
<reference evidence="9" key="1">
    <citation type="submission" date="2021-11" db="EMBL/GenBank/DDBJ databases">
        <title>BS-T2-15 a new species belonging to the Comamonadaceae family isolated from the soil of a French oak forest.</title>
        <authorList>
            <person name="Mieszkin S."/>
            <person name="Alain K."/>
        </authorList>
    </citation>
    <scope>NUCLEOTIDE SEQUENCE</scope>
    <source>
        <strain evidence="9">BS-T2-15</strain>
    </source>
</reference>
<dbReference type="Gene3D" id="3.40.50.1470">
    <property type="entry name" value="Peptidyl-tRNA hydrolase"/>
    <property type="match status" value="1"/>
</dbReference>
<organism evidence="9 10">
    <name type="scientific">Scleromatobacter humisilvae</name>
    <dbReference type="NCBI Taxonomy" id="2897159"/>
    <lineage>
        <taxon>Bacteria</taxon>
        <taxon>Pseudomonadati</taxon>
        <taxon>Pseudomonadota</taxon>
        <taxon>Betaproteobacteria</taxon>
        <taxon>Burkholderiales</taxon>
        <taxon>Sphaerotilaceae</taxon>
        <taxon>Scleromatobacter</taxon>
    </lineage>
</organism>
<feature type="binding site" evidence="7">
    <location>
        <position position="15"/>
    </location>
    <ligand>
        <name>tRNA</name>
        <dbReference type="ChEBI" id="CHEBI:17843"/>
    </ligand>
</feature>
<feature type="binding site" evidence="7">
    <location>
        <position position="114"/>
    </location>
    <ligand>
        <name>tRNA</name>
        <dbReference type="ChEBI" id="CHEBI:17843"/>
    </ligand>
</feature>
<comment type="function">
    <text evidence="7">Hydrolyzes ribosome-free peptidyl-tRNAs (with 1 or more amino acids incorporated), which drop off the ribosome during protein synthesis, or as a result of ribosome stalling.</text>
</comment>
<evidence type="ECO:0000256" key="3">
    <source>
        <dbReference type="ARBA" id="ARBA00022801"/>
    </source>
</evidence>
<comment type="caution">
    <text evidence="9">The sequence shown here is derived from an EMBL/GenBank/DDBJ whole genome shotgun (WGS) entry which is preliminary data.</text>
</comment>
<evidence type="ECO:0000313" key="9">
    <source>
        <dbReference type="EMBL" id="MCK9688933.1"/>
    </source>
</evidence>
<evidence type="ECO:0000313" key="10">
    <source>
        <dbReference type="Proteomes" id="UP001139353"/>
    </source>
</evidence>
<comment type="function">
    <text evidence="7">Catalyzes the release of premature peptidyl moieties from peptidyl-tRNA molecules trapped in stalled 50S ribosomal subunits, and thus maintains levels of free tRNAs and 50S ribosomes.</text>
</comment>
<dbReference type="InterPro" id="IPR018171">
    <property type="entry name" value="Pept_tRNA_hydro_CS"/>
</dbReference>
<keyword evidence="3 7" id="KW-0378">Hydrolase</keyword>
<feature type="site" description="Stabilizes the basic form of H active site to accept a proton" evidence="7">
    <location>
        <position position="93"/>
    </location>
</feature>
<dbReference type="AlphaFoldDB" id="A0A9X1YPY5"/>
<comment type="subunit">
    <text evidence="7">Monomer.</text>
</comment>
<evidence type="ECO:0000256" key="8">
    <source>
        <dbReference type="SAM" id="MobiDB-lite"/>
    </source>
</evidence>
<evidence type="ECO:0000256" key="2">
    <source>
        <dbReference type="ARBA" id="ARBA00022555"/>
    </source>
</evidence>
<comment type="subcellular location">
    <subcellularLocation>
        <location evidence="7">Cytoplasm</location>
    </subcellularLocation>
</comment>
<dbReference type="RefSeq" id="WP_275684984.1">
    <property type="nucleotide sequence ID" value="NZ_JAJLJH010000011.1"/>
</dbReference>
<dbReference type="GO" id="GO:0005737">
    <property type="term" value="C:cytoplasm"/>
    <property type="evidence" value="ECO:0007669"/>
    <property type="project" value="UniProtKB-SubCell"/>
</dbReference>
<feature type="active site" description="Proton acceptor" evidence="7">
    <location>
        <position position="20"/>
    </location>
</feature>
<dbReference type="PANTHER" id="PTHR17224">
    <property type="entry name" value="PEPTIDYL-TRNA HYDROLASE"/>
    <property type="match status" value="1"/>
</dbReference>